<evidence type="ECO:0000259" key="1">
    <source>
        <dbReference type="Pfam" id="PF13456"/>
    </source>
</evidence>
<dbReference type="InterPro" id="IPR002156">
    <property type="entry name" value="RNaseH_domain"/>
</dbReference>
<evidence type="ECO:0000313" key="3">
    <source>
        <dbReference type="Proteomes" id="UP001472677"/>
    </source>
</evidence>
<protein>
    <recommendedName>
        <fullName evidence="1">RNase H type-1 domain-containing protein</fullName>
    </recommendedName>
</protein>
<dbReference type="EMBL" id="JBBPBM010000046">
    <property type="protein sequence ID" value="KAK8521759.1"/>
    <property type="molecule type" value="Genomic_DNA"/>
</dbReference>
<dbReference type="Pfam" id="PF13456">
    <property type="entry name" value="RVT_3"/>
    <property type="match status" value="1"/>
</dbReference>
<gene>
    <name evidence="2" type="ORF">V6N12_066344</name>
</gene>
<keyword evidence="3" id="KW-1185">Reference proteome</keyword>
<organism evidence="2 3">
    <name type="scientific">Hibiscus sabdariffa</name>
    <name type="common">roselle</name>
    <dbReference type="NCBI Taxonomy" id="183260"/>
    <lineage>
        <taxon>Eukaryota</taxon>
        <taxon>Viridiplantae</taxon>
        <taxon>Streptophyta</taxon>
        <taxon>Embryophyta</taxon>
        <taxon>Tracheophyta</taxon>
        <taxon>Spermatophyta</taxon>
        <taxon>Magnoliopsida</taxon>
        <taxon>eudicotyledons</taxon>
        <taxon>Gunneridae</taxon>
        <taxon>Pentapetalae</taxon>
        <taxon>rosids</taxon>
        <taxon>malvids</taxon>
        <taxon>Malvales</taxon>
        <taxon>Malvaceae</taxon>
        <taxon>Malvoideae</taxon>
        <taxon>Hibiscus</taxon>
    </lineage>
</organism>
<proteinExistence type="predicted"/>
<accession>A0ABR2CPU3</accession>
<comment type="caution">
    <text evidence="2">The sequence shown here is derived from an EMBL/GenBank/DDBJ whole genome shotgun (WGS) entry which is preliminary data.</text>
</comment>
<sequence>MLEGLHHVWMLRYRRIELETDDKEVVDILYRSSSSLQMSALVAEIFKWLIMGRHHGQSGVIFVYPPRSIMSRLEEERVRWLSERVVDDLANSRKRESGVVFDPRN</sequence>
<dbReference type="Proteomes" id="UP001472677">
    <property type="component" value="Unassembled WGS sequence"/>
</dbReference>
<name>A0ABR2CPU3_9ROSI</name>
<evidence type="ECO:0000313" key="2">
    <source>
        <dbReference type="EMBL" id="KAK8521759.1"/>
    </source>
</evidence>
<feature type="domain" description="RNase H type-1" evidence="1">
    <location>
        <begin position="2"/>
        <end position="49"/>
    </location>
</feature>
<reference evidence="2 3" key="1">
    <citation type="journal article" date="2024" name="G3 (Bethesda)">
        <title>Genome assembly of Hibiscus sabdariffa L. provides insights into metabolisms of medicinal natural products.</title>
        <authorList>
            <person name="Kim T."/>
        </authorList>
    </citation>
    <scope>NUCLEOTIDE SEQUENCE [LARGE SCALE GENOMIC DNA]</scope>
    <source>
        <strain evidence="2">TK-2024</strain>
        <tissue evidence="2">Old leaves</tissue>
    </source>
</reference>